<dbReference type="eggNOG" id="ENOG502RY34">
    <property type="taxonomic scope" value="Eukaryota"/>
</dbReference>
<proteinExistence type="predicted"/>
<dbReference type="Proteomes" id="UP000015241">
    <property type="component" value="Unassembled WGS sequence"/>
</dbReference>
<gene>
    <name evidence="2" type="ORF">FOMPIDRAFT_1052018</name>
</gene>
<reference evidence="2 3" key="1">
    <citation type="journal article" date="2012" name="Science">
        <title>The Paleozoic origin of enzymatic lignin decomposition reconstructed from 31 fungal genomes.</title>
        <authorList>
            <person name="Floudas D."/>
            <person name="Binder M."/>
            <person name="Riley R."/>
            <person name="Barry K."/>
            <person name="Blanchette R.A."/>
            <person name="Henrissat B."/>
            <person name="Martinez A.T."/>
            <person name="Otillar R."/>
            <person name="Spatafora J.W."/>
            <person name="Yadav J.S."/>
            <person name="Aerts A."/>
            <person name="Benoit I."/>
            <person name="Boyd A."/>
            <person name="Carlson A."/>
            <person name="Copeland A."/>
            <person name="Coutinho P.M."/>
            <person name="de Vries R.P."/>
            <person name="Ferreira P."/>
            <person name="Findley K."/>
            <person name="Foster B."/>
            <person name="Gaskell J."/>
            <person name="Glotzer D."/>
            <person name="Gorecki P."/>
            <person name="Heitman J."/>
            <person name="Hesse C."/>
            <person name="Hori C."/>
            <person name="Igarashi K."/>
            <person name="Jurgens J.A."/>
            <person name="Kallen N."/>
            <person name="Kersten P."/>
            <person name="Kohler A."/>
            <person name="Kuees U."/>
            <person name="Kumar T.K.A."/>
            <person name="Kuo A."/>
            <person name="LaButti K."/>
            <person name="Larrondo L.F."/>
            <person name="Lindquist E."/>
            <person name="Ling A."/>
            <person name="Lombard V."/>
            <person name="Lucas S."/>
            <person name="Lundell T."/>
            <person name="Martin R."/>
            <person name="McLaughlin D.J."/>
            <person name="Morgenstern I."/>
            <person name="Morin E."/>
            <person name="Murat C."/>
            <person name="Nagy L.G."/>
            <person name="Nolan M."/>
            <person name="Ohm R.A."/>
            <person name="Patyshakuliyeva A."/>
            <person name="Rokas A."/>
            <person name="Ruiz-Duenas F.J."/>
            <person name="Sabat G."/>
            <person name="Salamov A."/>
            <person name="Samejima M."/>
            <person name="Schmutz J."/>
            <person name="Slot J.C."/>
            <person name="St John F."/>
            <person name="Stenlid J."/>
            <person name="Sun H."/>
            <person name="Sun S."/>
            <person name="Syed K."/>
            <person name="Tsang A."/>
            <person name="Wiebenga A."/>
            <person name="Young D."/>
            <person name="Pisabarro A."/>
            <person name="Eastwood D.C."/>
            <person name="Martin F."/>
            <person name="Cullen D."/>
            <person name="Grigoriev I.V."/>
            <person name="Hibbett D.S."/>
        </authorList>
    </citation>
    <scope>NUCLEOTIDE SEQUENCE</scope>
    <source>
        <strain evidence="3">FP-58527</strain>
    </source>
</reference>
<name>S8F8G4_FOMSC</name>
<feature type="compositionally biased region" description="Basic and acidic residues" evidence="1">
    <location>
        <begin position="43"/>
        <end position="53"/>
    </location>
</feature>
<keyword evidence="3" id="KW-1185">Reference proteome</keyword>
<evidence type="ECO:0000313" key="2">
    <source>
        <dbReference type="EMBL" id="EPS97955.1"/>
    </source>
</evidence>
<dbReference type="STRING" id="743788.S8F8G4"/>
<evidence type="ECO:0000313" key="3">
    <source>
        <dbReference type="Proteomes" id="UP000015241"/>
    </source>
</evidence>
<dbReference type="EMBL" id="KE504171">
    <property type="protein sequence ID" value="EPS97955.1"/>
    <property type="molecule type" value="Genomic_DNA"/>
</dbReference>
<organism evidence="2 3">
    <name type="scientific">Fomitopsis schrenkii</name>
    <name type="common">Brown rot fungus</name>
    <dbReference type="NCBI Taxonomy" id="2126942"/>
    <lineage>
        <taxon>Eukaryota</taxon>
        <taxon>Fungi</taxon>
        <taxon>Dikarya</taxon>
        <taxon>Basidiomycota</taxon>
        <taxon>Agaricomycotina</taxon>
        <taxon>Agaricomycetes</taxon>
        <taxon>Polyporales</taxon>
        <taxon>Fomitopsis</taxon>
    </lineage>
</organism>
<feature type="compositionally biased region" description="Basic residues" evidence="1">
    <location>
        <begin position="18"/>
        <end position="28"/>
    </location>
</feature>
<dbReference type="InParanoid" id="S8F8G4"/>
<protein>
    <submittedName>
        <fullName evidence="2">Uncharacterized protein</fullName>
    </submittedName>
</protein>
<feature type="region of interest" description="Disordered" evidence="1">
    <location>
        <begin position="1"/>
        <end position="53"/>
    </location>
</feature>
<dbReference type="HOGENOM" id="CLU_506258_0_0_1"/>
<dbReference type="AlphaFoldDB" id="S8F8G4"/>
<sequence length="538" mass="60621">MPKIRVKGAASPREKAAPKAKVKPRPKGKQPQPAAPNSESDNEEKPAKEEKAHDDAATMGSLGITHNTPIQVARIQQTQKDILALQNNRYESRLGYAFTCFMPAVAASRYTEIRPKHYNPRGVIDGHVSDLVSSFKKESFQNHIARHMIVVTVDSRSIPPGFKFAVNADSPDIPILYLLPSSDGGPAILYLVEGQHRLEAARIFLAHDFDEYAQTIHTFEAMQAMPEAERPPTYHEDIAQLDHAANLARKAMEEQGTWVAEILDYDKLSEDAAGFISSNKKYASEDDTEDVRLYTIAMQLQPVKFGTPEYKARVDRITEEVRPPKSSGSTMKTLLSTLIREPSVMHFLIRLQAFKDTRPQPEGAPRRRQERSYFFKAKFFDRKQWNNRLGHKAGDVYIGLLLASTLSVIPPPSLHTAAMDTDRQTEAYGVTDPYSDAPITIPNAMDVIRRRLGQVDPYKTTPTKSEEEKTRIRKAAAEQRLQLCPAVRIKYMLSAVPPHLLGGRRRLILLYCMTDKDIYGEDYSDEEPSPPTKRQKLT</sequence>
<evidence type="ECO:0000256" key="1">
    <source>
        <dbReference type="SAM" id="MobiDB-lite"/>
    </source>
</evidence>
<accession>S8F8G4</accession>